<accession>W9G4D6</accession>
<sequence length="337" mass="35528">MISELVVRASHDWLTARDFLTVAAGGGEPDGLAAAAGAAALAAAMLRAGLVVPGDIVAGRHVPWDGPADDWDSRIAAHWLAEPERSGSDGFVWFEPTELALGLARALGAPSADCVGLPSYPGSWTMRPDGIKVGLRRASARGGAVIDVLHPDGTEEKVVTGVAVSAAAVAVPRDEVDEVLTRAADDWVWAASIFDAACVWAGDGSQDANGSSTEDAPGNLPQGPTSEPAQDPTERAVALLGLLLREGLLRPGRIAFGRFRPWPCSTEEAIERVAAHWRSLPYRLGTLDFFVWFDVTDLGLERLDRFDRTRAAPEVATRSGDGPTSLRAEPPDDGLGS</sequence>
<feature type="region of interest" description="Disordered" evidence="1">
    <location>
        <begin position="310"/>
        <end position="337"/>
    </location>
</feature>
<dbReference type="RefSeq" id="WP_034810172.1">
    <property type="nucleotide sequence ID" value="NZ_AWSA01000083.1"/>
</dbReference>
<name>W9G4D6_9MICO</name>
<dbReference type="AlphaFoldDB" id="W9G4D6"/>
<protein>
    <submittedName>
        <fullName evidence="2">Uncharacterized protein</fullName>
    </submittedName>
</protein>
<dbReference type="STRING" id="1386089.N865_21650"/>
<dbReference type="Proteomes" id="UP000019489">
    <property type="component" value="Unassembled WGS sequence"/>
</dbReference>
<proteinExistence type="predicted"/>
<evidence type="ECO:0000313" key="2">
    <source>
        <dbReference type="EMBL" id="EWS99652.1"/>
    </source>
</evidence>
<evidence type="ECO:0000313" key="3">
    <source>
        <dbReference type="Proteomes" id="UP000019489"/>
    </source>
</evidence>
<keyword evidence="3" id="KW-1185">Reference proteome</keyword>
<gene>
    <name evidence="2" type="ORF">N865_21650</name>
</gene>
<evidence type="ECO:0000256" key="1">
    <source>
        <dbReference type="SAM" id="MobiDB-lite"/>
    </source>
</evidence>
<comment type="caution">
    <text evidence="2">The sequence shown here is derived from an EMBL/GenBank/DDBJ whole genome shotgun (WGS) entry which is preliminary data.</text>
</comment>
<organism evidence="2 3">
    <name type="scientific">Intrasporangium oryzae NRRL B-24470</name>
    <dbReference type="NCBI Taxonomy" id="1386089"/>
    <lineage>
        <taxon>Bacteria</taxon>
        <taxon>Bacillati</taxon>
        <taxon>Actinomycetota</taxon>
        <taxon>Actinomycetes</taxon>
        <taxon>Micrococcales</taxon>
        <taxon>Intrasporangiaceae</taxon>
        <taxon>Intrasporangium</taxon>
    </lineage>
</organism>
<dbReference type="EMBL" id="AWSA01000083">
    <property type="protein sequence ID" value="EWS99652.1"/>
    <property type="molecule type" value="Genomic_DNA"/>
</dbReference>
<dbReference type="OrthoDB" id="4846886at2"/>
<dbReference type="eggNOG" id="ENOG503025Z">
    <property type="taxonomic scope" value="Bacteria"/>
</dbReference>
<feature type="region of interest" description="Disordered" evidence="1">
    <location>
        <begin position="205"/>
        <end position="232"/>
    </location>
</feature>
<reference evidence="2 3" key="1">
    <citation type="submission" date="2013-08" db="EMBL/GenBank/DDBJ databases">
        <title>Intrasporangium oryzae NRRL B-24470.</title>
        <authorList>
            <person name="Liu H."/>
            <person name="Wang G."/>
        </authorList>
    </citation>
    <scope>NUCLEOTIDE SEQUENCE [LARGE SCALE GENOMIC DNA]</scope>
    <source>
        <strain evidence="2 3">NRRL B-24470</strain>
    </source>
</reference>